<dbReference type="FunFam" id="3.50.50.60:FF:000138">
    <property type="entry name" value="Flavin-containing monooxygenase"/>
    <property type="match status" value="1"/>
</dbReference>
<dbReference type="GO" id="GO:0050660">
    <property type="term" value="F:flavin adenine dinucleotide binding"/>
    <property type="evidence" value="ECO:0007669"/>
    <property type="project" value="InterPro"/>
</dbReference>
<dbReference type="PANTHER" id="PTHR23023">
    <property type="entry name" value="DIMETHYLANILINE MONOOXYGENASE"/>
    <property type="match status" value="1"/>
</dbReference>
<name>A0AAJ7BNX6_CEPCN</name>
<dbReference type="GO" id="GO:0050661">
    <property type="term" value="F:NADP binding"/>
    <property type="evidence" value="ECO:0007669"/>
    <property type="project" value="InterPro"/>
</dbReference>
<keyword evidence="3 8" id="KW-0285">Flavoprotein</keyword>
<evidence type="ECO:0000256" key="8">
    <source>
        <dbReference type="RuleBase" id="RU361177"/>
    </source>
</evidence>
<protein>
    <recommendedName>
        <fullName evidence="8">Flavin-containing monooxygenase</fullName>
        <ecNumber evidence="8">1.-.-.-</ecNumber>
    </recommendedName>
</protein>
<dbReference type="PIRSF" id="PIRSF000332">
    <property type="entry name" value="FMO"/>
    <property type="match status" value="1"/>
</dbReference>
<dbReference type="Proteomes" id="UP000694920">
    <property type="component" value="Unplaced"/>
</dbReference>
<dbReference type="Pfam" id="PF00743">
    <property type="entry name" value="FMO-like"/>
    <property type="match status" value="2"/>
</dbReference>
<dbReference type="RefSeq" id="XP_015590358.1">
    <property type="nucleotide sequence ID" value="XM_015734872.2"/>
</dbReference>
<dbReference type="AlphaFoldDB" id="A0AAJ7BNX6"/>
<dbReference type="SUPFAM" id="SSF51905">
    <property type="entry name" value="FAD/NAD(P)-binding domain"/>
    <property type="match status" value="2"/>
</dbReference>
<dbReference type="InterPro" id="IPR000960">
    <property type="entry name" value="Flavin_mOase"/>
</dbReference>
<keyword evidence="6 8" id="KW-0560">Oxidoreductase</keyword>
<reference evidence="10" key="1">
    <citation type="submission" date="2025-08" db="UniProtKB">
        <authorList>
            <consortium name="RefSeq"/>
        </authorList>
    </citation>
    <scope>IDENTIFICATION</scope>
</reference>
<proteinExistence type="inferred from homology"/>
<dbReference type="EC" id="1.-.-.-" evidence="8"/>
<dbReference type="GO" id="GO:0004499">
    <property type="term" value="F:N,N-dimethylaniline monooxygenase activity"/>
    <property type="evidence" value="ECO:0007669"/>
    <property type="project" value="InterPro"/>
</dbReference>
<evidence type="ECO:0000256" key="5">
    <source>
        <dbReference type="ARBA" id="ARBA00022857"/>
    </source>
</evidence>
<comment type="similarity">
    <text evidence="2 8">Belongs to the FMO family.</text>
</comment>
<dbReference type="PRINTS" id="PR00370">
    <property type="entry name" value="FMOXYGENASE"/>
</dbReference>
<dbReference type="InterPro" id="IPR050346">
    <property type="entry name" value="FMO-like"/>
</dbReference>
<evidence type="ECO:0000256" key="1">
    <source>
        <dbReference type="ARBA" id="ARBA00001974"/>
    </source>
</evidence>
<keyword evidence="7 8" id="KW-0503">Monooxygenase</keyword>
<dbReference type="InterPro" id="IPR020946">
    <property type="entry name" value="Flavin_mOase-like"/>
</dbReference>
<dbReference type="KEGG" id="ccin:107265424"/>
<accession>A0AAJ7BNX6</accession>
<keyword evidence="4 8" id="KW-0274">FAD</keyword>
<evidence type="ECO:0000256" key="2">
    <source>
        <dbReference type="ARBA" id="ARBA00009183"/>
    </source>
</evidence>
<gene>
    <name evidence="10" type="primary">LOC107265424</name>
</gene>
<keyword evidence="5" id="KW-0521">NADP</keyword>
<evidence type="ECO:0000256" key="7">
    <source>
        <dbReference type="ARBA" id="ARBA00023033"/>
    </source>
</evidence>
<evidence type="ECO:0000256" key="4">
    <source>
        <dbReference type="ARBA" id="ARBA00022827"/>
    </source>
</evidence>
<evidence type="ECO:0000313" key="9">
    <source>
        <dbReference type="Proteomes" id="UP000694920"/>
    </source>
</evidence>
<evidence type="ECO:0000313" key="10">
    <source>
        <dbReference type="RefSeq" id="XP_015590358.1"/>
    </source>
</evidence>
<keyword evidence="9" id="KW-1185">Reference proteome</keyword>
<dbReference type="Gene3D" id="3.50.50.60">
    <property type="entry name" value="FAD/NAD(P)-binding domain"/>
    <property type="match status" value="2"/>
</dbReference>
<evidence type="ECO:0000256" key="6">
    <source>
        <dbReference type="ARBA" id="ARBA00023002"/>
    </source>
</evidence>
<comment type="cofactor">
    <cofactor evidence="1 8">
        <name>FAD</name>
        <dbReference type="ChEBI" id="CHEBI:57692"/>
    </cofactor>
</comment>
<sequence>MPSTKTRVAIIGAGVSGLVVARHVSSKPENYSLTVFEQTGQVGGTWVYTDETEVDRHGLPVHSSMYKYLRTNLPKEIMQIPDFPFADQDGPSFVHHSVIRKYLLDYAKHFNLYPHIKLNTVVKRVTPETLSAGQVTWMVTSLDLETKVETTKAFDAVILCNGRYTVGNVPRINGIESFPGNCIHSHQYRTPNQYAGKKVCILGASWSGIDIAMEVSNYAEKIYLSHNLSHPLTAKMSNCVQQKPGIKEIKGNTFIFQDNSTAEVDEFIYCTGYRFSFPFMSDKVQIRIFDYHIEPIYKHLIHMNMPNLFVMGLPNMVIPFPLFHLQAQYIVAILDGRVKLPTQQEMREECEMEKKALLDMGIPKKEITKMNERQWLYYEELANAAGTSTLPPVVRKIYEHSNIMREQDFTTYKNLQYRIVDKENFTYSYCKLC</sequence>
<evidence type="ECO:0000256" key="3">
    <source>
        <dbReference type="ARBA" id="ARBA00022630"/>
    </source>
</evidence>
<dbReference type="InterPro" id="IPR036188">
    <property type="entry name" value="FAD/NAD-bd_sf"/>
</dbReference>
<dbReference type="GeneID" id="107265424"/>
<organism evidence="9 10">
    <name type="scientific">Cephus cinctus</name>
    <name type="common">Wheat stem sawfly</name>
    <dbReference type="NCBI Taxonomy" id="211228"/>
    <lineage>
        <taxon>Eukaryota</taxon>
        <taxon>Metazoa</taxon>
        <taxon>Ecdysozoa</taxon>
        <taxon>Arthropoda</taxon>
        <taxon>Hexapoda</taxon>
        <taxon>Insecta</taxon>
        <taxon>Pterygota</taxon>
        <taxon>Neoptera</taxon>
        <taxon>Endopterygota</taxon>
        <taxon>Hymenoptera</taxon>
        <taxon>Cephoidea</taxon>
        <taxon>Cephidae</taxon>
        <taxon>Cephus</taxon>
    </lineage>
</organism>